<protein>
    <submittedName>
        <fullName evidence="1">Uncharacterized protein</fullName>
    </submittedName>
</protein>
<gene>
    <name evidence="1" type="ORF">OW729_06710</name>
</gene>
<evidence type="ECO:0000313" key="2">
    <source>
        <dbReference type="Proteomes" id="UP001144612"/>
    </source>
</evidence>
<dbReference type="RefSeq" id="WP_268060706.1">
    <property type="nucleotide sequence ID" value="NZ_JAPQFJ010000005.1"/>
</dbReference>
<keyword evidence="2" id="KW-1185">Reference proteome</keyword>
<accession>A0ABT4D7L9</accession>
<dbReference type="Proteomes" id="UP001144612">
    <property type="component" value="Unassembled WGS sequence"/>
</dbReference>
<proteinExistence type="predicted"/>
<comment type="caution">
    <text evidence="1">The sequence shown here is derived from an EMBL/GenBank/DDBJ whole genome shotgun (WGS) entry which is preliminary data.</text>
</comment>
<organism evidence="1 2">
    <name type="scientific">Clostridium brassicae</name>
    <dbReference type="NCBI Taxonomy" id="2999072"/>
    <lineage>
        <taxon>Bacteria</taxon>
        <taxon>Bacillati</taxon>
        <taxon>Bacillota</taxon>
        <taxon>Clostridia</taxon>
        <taxon>Eubacteriales</taxon>
        <taxon>Clostridiaceae</taxon>
        <taxon>Clostridium</taxon>
    </lineage>
</organism>
<evidence type="ECO:0000313" key="1">
    <source>
        <dbReference type="EMBL" id="MCY6958292.1"/>
    </source>
</evidence>
<dbReference type="EMBL" id="JAPQFJ010000005">
    <property type="protein sequence ID" value="MCY6958292.1"/>
    <property type="molecule type" value="Genomic_DNA"/>
</dbReference>
<sequence>MEKVVIYNIDFTEAGLGYTAVWSWCREQYTNRIILDSTKMAEIILQNKDKLDDVEDEKDAYAYISEMQTQYWFEDNYILKHDYMPIGY</sequence>
<name>A0ABT4D7L9_9CLOT</name>
<reference evidence="1" key="1">
    <citation type="submission" date="2022-12" db="EMBL/GenBank/DDBJ databases">
        <title>Clostridium sp. nov., isolated from industrial wastewater.</title>
        <authorList>
            <person name="Jiayan W."/>
        </authorList>
    </citation>
    <scope>NUCLEOTIDE SEQUENCE</scope>
    <source>
        <strain evidence="1">ZC22-4</strain>
    </source>
</reference>